<dbReference type="PIRSF" id="PIRSF000183">
    <property type="entry name" value="Alanine_dh"/>
    <property type="match status" value="1"/>
</dbReference>
<comment type="catalytic activity">
    <reaction evidence="8">
        <text>L-alanine + NAD(+) + H2O = pyruvate + NH4(+) + NADH + H(+)</text>
        <dbReference type="Rhea" id="RHEA:18405"/>
        <dbReference type="ChEBI" id="CHEBI:15361"/>
        <dbReference type="ChEBI" id="CHEBI:15377"/>
        <dbReference type="ChEBI" id="CHEBI:15378"/>
        <dbReference type="ChEBI" id="CHEBI:28938"/>
        <dbReference type="ChEBI" id="CHEBI:57540"/>
        <dbReference type="ChEBI" id="CHEBI:57945"/>
        <dbReference type="ChEBI" id="CHEBI:57972"/>
        <dbReference type="EC" id="1.4.1.1"/>
    </reaction>
</comment>
<feature type="binding site" evidence="10">
    <location>
        <position position="15"/>
    </location>
    <ligand>
        <name>substrate</name>
    </ligand>
</feature>
<feature type="binding site" evidence="11">
    <location>
        <begin position="236"/>
        <end position="237"/>
    </location>
    <ligand>
        <name>NAD(+)</name>
        <dbReference type="ChEBI" id="CHEBI:57540"/>
    </ligand>
</feature>
<dbReference type="CDD" id="cd05305">
    <property type="entry name" value="L-AlaDH"/>
    <property type="match status" value="1"/>
</dbReference>
<evidence type="ECO:0000256" key="8">
    <source>
        <dbReference type="PIRNR" id="PIRNR000183"/>
    </source>
</evidence>
<dbReference type="SUPFAM" id="SSF51735">
    <property type="entry name" value="NAD(P)-binding Rossmann-fold domains"/>
    <property type="match status" value="1"/>
</dbReference>
<evidence type="ECO:0000256" key="5">
    <source>
        <dbReference type="ARBA" id="ARBA00023027"/>
    </source>
</evidence>
<dbReference type="FunFam" id="3.40.50.720:FF:000049">
    <property type="entry name" value="Alanine dehydrogenase"/>
    <property type="match status" value="1"/>
</dbReference>
<dbReference type="AlphaFoldDB" id="A0A919Q7Y3"/>
<keyword evidence="15" id="KW-1185">Reference proteome</keyword>
<dbReference type="EC" id="1.4.1.1" evidence="3 8"/>
<evidence type="ECO:0000313" key="14">
    <source>
        <dbReference type="EMBL" id="GIG55430.1"/>
    </source>
</evidence>
<evidence type="ECO:0000256" key="9">
    <source>
        <dbReference type="PIRSR" id="PIRSR000183-1"/>
    </source>
</evidence>
<comment type="similarity">
    <text evidence="2 8">Belongs to the AlaDH/PNT family.</text>
</comment>
<accession>A0A919Q7Y3</accession>
<dbReference type="SMART" id="SM01002">
    <property type="entry name" value="AlaDh_PNT_C"/>
    <property type="match status" value="1"/>
</dbReference>
<dbReference type="NCBIfam" id="TIGR00518">
    <property type="entry name" value="alaDH"/>
    <property type="match status" value="1"/>
</dbReference>
<evidence type="ECO:0000256" key="6">
    <source>
        <dbReference type="ARBA" id="ARBA00065528"/>
    </source>
</evidence>
<evidence type="ECO:0000256" key="2">
    <source>
        <dbReference type="ARBA" id="ARBA00005689"/>
    </source>
</evidence>
<organism evidence="14 15">
    <name type="scientific">Demequina activiva</name>
    <dbReference type="NCBI Taxonomy" id="1582364"/>
    <lineage>
        <taxon>Bacteria</taxon>
        <taxon>Bacillati</taxon>
        <taxon>Actinomycetota</taxon>
        <taxon>Actinomycetes</taxon>
        <taxon>Micrococcales</taxon>
        <taxon>Demequinaceae</taxon>
        <taxon>Demequina</taxon>
    </lineage>
</organism>
<dbReference type="EMBL" id="BONR01000005">
    <property type="protein sequence ID" value="GIG55430.1"/>
    <property type="molecule type" value="Genomic_DNA"/>
</dbReference>
<gene>
    <name evidence="14" type="primary">ald</name>
    <name evidence="14" type="ORF">Dac01nite_21820</name>
</gene>
<dbReference type="Pfam" id="PF05222">
    <property type="entry name" value="AlaDh_PNT_N"/>
    <property type="match status" value="1"/>
</dbReference>
<dbReference type="RefSeq" id="WP_203656902.1">
    <property type="nucleotide sequence ID" value="NZ_BONR01000005.1"/>
</dbReference>
<keyword evidence="5 8" id="KW-0520">NAD</keyword>
<comment type="caution">
    <text evidence="14">The sequence shown here is derived from an EMBL/GenBank/DDBJ whole genome shotgun (WGS) entry which is preliminary data.</text>
</comment>
<dbReference type="PANTHER" id="PTHR42795">
    <property type="entry name" value="ALANINE DEHYDROGENASE"/>
    <property type="match status" value="1"/>
</dbReference>
<feature type="binding site" evidence="11">
    <location>
        <position position="200"/>
    </location>
    <ligand>
        <name>NAD(+)</name>
        <dbReference type="ChEBI" id="CHEBI:57540"/>
    </ligand>
</feature>
<dbReference type="InterPro" id="IPR008141">
    <property type="entry name" value="Ala_DH"/>
</dbReference>
<evidence type="ECO:0000256" key="10">
    <source>
        <dbReference type="PIRSR" id="PIRSR000183-2"/>
    </source>
</evidence>
<feature type="binding site" evidence="10">
    <location>
        <position position="73"/>
    </location>
    <ligand>
        <name>substrate</name>
    </ligand>
</feature>
<feature type="binding site" evidence="11">
    <location>
        <begin position="295"/>
        <end position="298"/>
    </location>
    <ligand>
        <name>NAD(+)</name>
        <dbReference type="ChEBI" id="CHEBI:57540"/>
    </ligand>
</feature>
<reference evidence="14" key="1">
    <citation type="submission" date="2021-01" db="EMBL/GenBank/DDBJ databases">
        <title>Whole genome shotgun sequence of Demequina activiva NBRC 110675.</title>
        <authorList>
            <person name="Komaki H."/>
            <person name="Tamura T."/>
        </authorList>
    </citation>
    <scope>NUCLEOTIDE SEQUENCE</scope>
    <source>
        <strain evidence="14">NBRC 110675</strain>
    </source>
</reference>
<evidence type="ECO:0000256" key="3">
    <source>
        <dbReference type="ARBA" id="ARBA00012897"/>
    </source>
</evidence>
<feature type="binding site" evidence="11">
    <location>
        <begin position="264"/>
        <end position="267"/>
    </location>
    <ligand>
        <name>NAD(+)</name>
        <dbReference type="ChEBI" id="CHEBI:57540"/>
    </ligand>
</feature>
<dbReference type="InterPro" id="IPR007698">
    <property type="entry name" value="AlaDH/PNT_NAD(H)-bd"/>
</dbReference>
<dbReference type="GO" id="GO:0000286">
    <property type="term" value="F:alanine dehydrogenase activity"/>
    <property type="evidence" value="ECO:0007669"/>
    <property type="project" value="UniProtKB-UniRule"/>
</dbReference>
<feature type="binding site" evidence="11">
    <location>
        <position position="131"/>
    </location>
    <ligand>
        <name>NAD(+)</name>
        <dbReference type="ChEBI" id="CHEBI:57540"/>
    </ligand>
</feature>
<dbReference type="GO" id="GO:0005886">
    <property type="term" value="C:plasma membrane"/>
    <property type="evidence" value="ECO:0007669"/>
    <property type="project" value="TreeGrafter"/>
</dbReference>
<dbReference type="Gene3D" id="3.40.50.720">
    <property type="entry name" value="NAD(P)-binding Rossmann-like Domain"/>
    <property type="match status" value="2"/>
</dbReference>
<dbReference type="Pfam" id="PF01262">
    <property type="entry name" value="AlaDh_PNT_C"/>
    <property type="match status" value="1"/>
</dbReference>
<dbReference type="GO" id="GO:0042853">
    <property type="term" value="P:L-alanine catabolic process"/>
    <property type="evidence" value="ECO:0007669"/>
    <property type="project" value="InterPro"/>
</dbReference>
<keyword evidence="4 8" id="KW-0560">Oxidoreductase</keyword>
<feature type="binding site" evidence="11">
    <location>
        <position position="276"/>
    </location>
    <ligand>
        <name>NAD(+)</name>
        <dbReference type="ChEBI" id="CHEBI:57540"/>
    </ligand>
</feature>
<comment type="pathway">
    <text evidence="1 8">Amino-acid degradation; L-alanine degradation via dehydrogenase pathway; NH(3) and pyruvate from L-alanine: step 1/1.</text>
</comment>
<dbReference type="SUPFAM" id="SSF52283">
    <property type="entry name" value="Formate/glycerate dehydrogenase catalytic domain-like"/>
    <property type="match status" value="1"/>
</dbReference>
<evidence type="ECO:0000256" key="7">
    <source>
        <dbReference type="ARBA" id="ARBA00072341"/>
    </source>
</evidence>
<feature type="binding site" evidence="11">
    <location>
        <position position="217"/>
    </location>
    <ligand>
        <name>NAD(+)</name>
        <dbReference type="ChEBI" id="CHEBI:57540"/>
    </ligand>
</feature>
<sequence>MRIGVPKEIKNRETRVALTPEGARRLVEAGHDVLVQSGAGAAAFLTDAAYADAGARLGSAEEAWAQDLVLKVKEPVPDEFPLLRDNVLFTFLHLAANEPLAAALVEARTTALSYDTVQLADGSLPLLTPMSVIAGRLATLAGGYHLLSSQGGRGVLLSGAPGVAGARVVVIGGGIAGSNALAQAVGMGADAVVIDLDESRLAALAAQHGDRVRTVVSTPDSIEQEVLQADLVVGAVLVPGRPAPTVVSHDTVTRMRPGSVLVDVAIDQGGCFEDSRPTTHDDPVYRVGESLLYCVANMPGAVGATATAALTHATFPYVEALARGWERALSADPALSRGLNVDAGTVRYPAVAQAFPHLPASRALQDARAVD</sequence>
<dbReference type="InterPro" id="IPR007886">
    <property type="entry name" value="AlaDH/PNT_N"/>
</dbReference>
<dbReference type="Proteomes" id="UP000652354">
    <property type="component" value="Unassembled WGS sequence"/>
</dbReference>
<evidence type="ECO:0000259" key="13">
    <source>
        <dbReference type="SMART" id="SM01003"/>
    </source>
</evidence>
<evidence type="ECO:0000256" key="1">
    <source>
        <dbReference type="ARBA" id="ARBA00005206"/>
    </source>
</evidence>
<evidence type="ECO:0000256" key="4">
    <source>
        <dbReference type="ARBA" id="ARBA00023002"/>
    </source>
</evidence>
<keyword evidence="11" id="KW-0547">Nucleotide-binding</keyword>
<evidence type="ECO:0000259" key="12">
    <source>
        <dbReference type="SMART" id="SM01002"/>
    </source>
</evidence>
<protein>
    <recommendedName>
        <fullName evidence="7 8">Alanine dehydrogenase</fullName>
        <ecNumber evidence="3 8">1.4.1.1</ecNumber>
    </recommendedName>
</protein>
<feature type="active site" description="Proton donor/acceptor" evidence="9">
    <location>
        <position position="93"/>
    </location>
</feature>
<dbReference type="SMART" id="SM01003">
    <property type="entry name" value="AlaDh_PNT_N"/>
    <property type="match status" value="1"/>
</dbReference>
<dbReference type="PANTHER" id="PTHR42795:SF1">
    <property type="entry name" value="ALANINE DEHYDROGENASE"/>
    <property type="match status" value="1"/>
</dbReference>
<evidence type="ECO:0000313" key="15">
    <source>
        <dbReference type="Proteomes" id="UP000652354"/>
    </source>
</evidence>
<feature type="active site" description="Proton donor/acceptor" evidence="9">
    <location>
        <position position="267"/>
    </location>
</feature>
<comment type="function">
    <text evidence="8">Catalyzes the reversible reductive amination of pyruvate to L-alanine.</text>
</comment>
<feature type="binding site" evidence="11">
    <location>
        <position position="195"/>
    </location>
    <ligand>
        <name>NAD(+)</name>
        <dbReference type="ChEBI" id="CHEBI:57540"/>
    </ligand>
</feature>
<name>A0A919Q7Y3_9MICO</name>
<feature type="domain" description="Alanine dehydrogenase/pyridine nucleotide transhydrogenase N-terminal" evidence="13">
    <location>
        <begin position="4"/>
        <end position="134"/>
    </location>
</feature>
<feature type="domain" description="Alanine dehydrogenase/pyridine nucleotide transhydrogenase NAD(H)-binding" evidence="12">
    <location>
        <begin position="146"/>
        <end position="294"/>
    </location>
</feature>
<dbReference type="InterPro" id="IPR036291">
    <property type="entry name" value="NAD(P)-bd_dom_sf"/>
</dbReference>
<proteinExistence type="inferred from homology"/>
<dbReference type="GO" id="GO:0000166">
    <property type="term" value="F:nucleotide binding"/>
    <property type="evidence" value="ECO:0007669"/>
    <property type="project" value="UniProtKB-KW"/>
</dbReference>
<comment type="subunit">
    <text evidence="6">Homohexamer. Trimer of dimers.</text>
</comment>
<evidence type="ECO:0000256" key="11">
    <source>
        <dbReference type="PIRSR" id="PIRSR000183-3"/>
    </source>
</evidence>